<organism evidence="1 2">
    <name type="scientific">Pseudomonas proteolytica</name>
    <dbReference type="NCBI Taxonomy" id="219574"/>
    <lineage>
        <taxon>Bacteria</taxon>
        <taxon>Pseudomonadati</taxon>
        <taxon>Pseudomonadota</taxon>
        <taxon>Gammaproteobacteria</taxon>
        <taxon>Pseudomonadales</taxon>
        <taxon>Pseudomonadaceae</taxon>
        <taxon>Pseudomonas</taxon>
    </lineage>
</organism>
<dbReference type="EMBL" id="WKEW01000036">
    <property type="protein sequence ID" value="MCF5057875.1"/>
    <property type="molecule type" value="Genomic_DNA"/>
</dbReference>
<reference evidence="1 2" key="1">
    <citation type="submission" date="2019-11" db="EMBL/GenBank/DDBJ databases">
        <title>Epiphytic Pseudomonas syringae from cherry orchards.</title>
        <authorList>
            <person name="Hulin M.T."/>
        </authorList>
    </citation>
    <scope>NUCLEOTIDE SEQUENCE [LARGE SCALE GENOMIC DNA]</scope>
    <source>
        <strain evidence="1 2">PA-6-9F</strain>
    </source>
</reference>
<evidence type="ECO:0000313" key="1">
    <source>
        <dbReference type="EMBL" id="MCF5057875.1"/>
    </source>
</evidence>
<keyword evidence="2" id="KW-1185">Reference proteome</keyword>
<proteinExistence type="predicted"/>
<name>A0AAW5A5J5_9PSED</name>
<dbReference type="CDD" id="cd20702">
    <property type="entry name" value="PoNe"/>
    <property type="match status" value="1"/>
</dbReference>
<comment type="caution">
    <text evidence="1">The sequence shown here is derived from an EMBL/GenBank/DDBJ whole genome shotgun (WGS) entry which is preliminary data.</text>
</comment>
<gene>
    <name evidence="1" type="ORF">GIW75_12995</name>
</gene>
<protein>
    <submittedName>
        <fullName evidence="1">Uncharacterized protein</fullName>
    </submittedName>
</protein>
<sequence>MNDFVVQGTRYYVNAQFNLKAFRIKESHIQQRGPNGNLRPSGSFAEDGIIRLSGREPLTYLYVGGVTSRIELDNVRQKWRLLGNGVEAIYLDTGGHLSSWVPQLQLRDIGDIISQARRVLGYTGVSSDMSLGVMSTMDKNTYVYMQQYARQLIGFETTAIRQAPVRDRDRMIDEHIWRHGYPYDRLRQAISAQADGRALPVGIAQFDPLQGMATVSAREGGSFNVQSVSSNAQLHYPRRRRSDEQQRLFVLWGSIDSHATSQRGEANERMYRQMLVDDGYQIIPGGTYGMGLHGFDLVFRGPTGAVYLLEIKHIPPSNTHRLSSVSMAKGLGYWQMEDRWVSAVLAHSEAANSLAGAAVGQALSSGQLFKLIGATAPDGTQYVFKIDMSPVR</sequence>
<evidence type="ECO:0000313" key="2">
    <source>
        <dbReference type="Proteomes" id="UP000814172"/>
    </source>
</evidence>
<dbReference type="AlphaFoldDB" id="A0AAW5A5J5"/>
<accession>A0AAW5A5J5</accession>
<dbReference type="Proteomes" id="UP000814172">
    <property type="component" value="Unassembled WGS sequence"/>
</dbReference>